<dbReference type="RefSeq" id="WP_345424347.1">
    <property type="nucleotide sequence ID" value="NZ_BAABGT010000086.1"/>
</dbReference>
<comment type="similarity">
    <text evidence="1">Belongs to the ATP-dependent DNA ligase family.</text>
</comment>
<feature type="domain" description="ATP-dependent DNA ligase family profile" evidence="4">
    <location>
        <begin position="12"/>
        <end position="178"/>
    </location>
</feature>
<evidence type="ECO:0000256" key="1">
    <source>
        <dbReference type="ARBA" id="ARBA00007572"/>
    </source>
</evidence>
<dbReference type="Proteomes" id="UP001501598">
    <property type="component" value="Unassembled WGS sequence"/>
</dbReference>
<dbReference type="Gene3D" id="3.30.1490.70">
    <property type="match status" value="1"/>
</dbReference>
<protein>
    <submittedName>
        <fullName evidence="5">ATP-dependent DNA ligase</fullName>
    </submittedName>
</protein>
<comment type="catalytic activity">
    <reaction evidence="3">
        <text>ATP + (deoxyribonucleotide)n-3'-hydroxyl + 5'-phospho-(deoxyribonucleotide)m = (deoxyribonucleotide)n+m + AMP + diphosphate.</text>
        <dbReference type="EC" id="6.5.1.1"/>
    </reaction>
</comment>
<evidence type="ECO:0000313" key="5">
    <source>
        <dbReference type="EMBL" id="GAA4554776.1"/>
    </source>
</evidence>
<dbReference type="Gene3D" id="3.30.470.30">
    <property type="entry name" value="DNA ligase/mRNA capping enzyme"/>
    <property type="match status" value="1"/>
</dbReference>
<comment type="caution">
    <text evidence="5">The sequence shown here is derived from an EMBL/GenBank/DDBJ whole genome shotgun (WGS) entry which is preliminary data.</text>
</comment>
<dbReference type="InterPro" id="IPR012310">
    <property type="entry name" value="DNA_ligase_ATP-dep_cent"/>
</dbReference>
<dbReference type="GO" id="GO:0016874">
    <property type="term" value="F:ligase activity"/>
    <property type="evidence" value="ECO:0007669"/>
    <property type="project" value="UniProtKB-KW"/>
</dbReference>
<dbReference type="PANTHER" id="PTHR45674">
    <property type="entry name" value="DNA LIGASE 1/3 FAMILY MEMBER"/>
    <property type="match status" value="1"/>
</dbReference>
<dbReference type="InterPro" id="IPR050191">
    <property type="entry name" value="ATP-dep_DNA_ligase"/>
</dbReference>
<dbReference type="PANTHER" id="PTHR45674:SF4">
    <property type="entry name" value="DNA LIGASE 1"/>
    <property type="match status" value="1"/>
</dbReference>
<keyword evidence="6" id="KW-1185">Reference proteome</keyword>
<evidence type="ECO:0000259" key="4">
    <source>
        <dbReference type="Pfam" id="PF01068"/>
    </source>
</evidence>
<dbReference type="SUPFAM" id="SSF56091">
    <property type="entry name" value="DNA ligase/mRNA capping enzyme, catalytic domain"/>
    <property type="match status" value="1"/>
</dbReference>
<keyword evidence="2 5" id="KW-0436">Ligase</keyword>
<dbReference type="EMBL" id="BAABGT010000086">
    <property type="protein sequence ID" value="GAA4554776.1"/>
    <property type="molecule type" value="Genomic_DNA"/>
</dbReference>
<proteinExistence type="inferred from homology"/>
<reference evidence="6" key="1">
    <citation type="journal article" date="2019" name="Int. J. Syst. Evol. Microbiol.">
        <title>The Global Catalogue of Microorganisms (GCM) 10K type strain sequencing project: providing services to taxonomists for standard genome sequencing and annotation.</title>
        <authorList>
            <consortium name="The Broad Institute Genomics Platform"/>
            <consortium name="The Broad Institute Genome Sequencing Center for Infectious Disease"/>
            <person name="Wu L."/>
            <person name="Ma J."/>
        </authorList>
    </citation>
    <scope>NUCLEOTIDE SEQUENCE [LARGE SCALE GENOMIC DNA]</scope>
    <source>
        <strain evidence="6">JCM 17906</strain>
    </source>
</reference>
<name>A0ABP8RZ83_9PSEU</name>
<evidence type="ECO:0000256" key="3">
    <source>
        <dbReference type="ARBA" id="ARBA00034003"/>
    </source>
</evidence>
<dbReference type="Gene3D" id="2.40.50.140">
    <property type="entry name" value="Nucleic acid-binding proteins"/>
    <property type="match status" value="1"/>
</dbReference>
<evidence type="ECO:0000256" key="2">
    <source>
        <dbReference type="ARBA" id="ARBA00022598"/>
    </source>
</evidence>
<organism evidence="5 6">
    <name type="scientific">Pseudonocardia xishanensis</name>
    <dbReference type="NCBI Taxonomy" id="630995"/>
    <lineage>
        <taxon>Bacteria</taxon>
        <taxon>Bacillati</taxon>
        <taxon>Actinomycetota</taxon>
        <taxon>Actinomycetes</taxon>
        <taxon>Pseudonocardiales</taxon>
        <taxon>Pseudonocardiaceae</taxon>
        <taxon>Pseudonocardia</taxon>
    </lineage>
</organism>
<sequence length="303" mass="33561">MIARTAERIPTGPSWCHEPKFDGFRALAFPAADGTVHLQSRQVRSLTTAFPEIAAAVARQCPGAVLDGELVCWRNGRLDFPGLQRRLGGGTASPVGYVVFDVLAVGPLDLRRKSYAARRERLTRLLAGARLPLALVPMTNDPEVALTWLTEHSAAGIEGVVSKHAEHTYSTRQRWRKVRTRLSGEAVVGGVIGPVRAPKALVLGLPDQRGRLRVVGQTLPLPRAARDELSVLLRPTDDHPWPETLHPRFGSSSPLHYTRVRPEVVVELDVDTARDQGRWRHPTGYRRVRLDLRREDLAVLPEA</sequence>
<accession>A0ABP8RZ83</accession>
<dbReference type="Pfam" id="PF01068">
    <property type="entry name" value="DNA_ligase_A_M"/>
    <property type="match status" value="1"/>
</dbReference>
<dbReference type="InterPro" id="IPR012340">
    <property type="entry name" value="NA-bd_OB-fold"/>
</dbReference>
<evidence type="ECO:0000313" key="6">
    <source>
        <dbReference type="Proteomes" id="UP001501598"/>
    </source>
</evidence>
<gene>
    <name evidence="5" type="ORF">GCM10023175_53500</name>
</gene>